<dbReference type="InterPro" id="IPR025405">
    <property type="entry name" value="DUF4131"/>
</dbReference>
<dbReference type="InterPro" id="IPR004477">
    <property type="entry name" value="ComEC_N"/>
</dbReference>
<dbReference type="InterPro" id="IPR036866">
    <property type="entry name" value="RibonucZ/Hydroxyglut_hydro"/>
</dbReference>
<keyword evidence="4 6" id="KW-1133">Transmembrane helix</keyword>
<evidence type="ECO:0000313" key="8">
    <source>
        <dbReference type="EMBL" id="MBA9025502.1"/>
    </source>
</evidence>
<dbReference type="Gene3D" id="3.60.15.10">
    <property type="entry name" value="Ribonuclease Z/Hydroxyacylglutathione hydrolase-like"/>
    <property type="match status" value="1"/>
</dbReference>
<dbReference type="Pfam" id="PF00753">
    <property type="entry name" value="Lactamase_B"/>
    <property type="match status" value="1"/>
</dbReference>
<dbReference type="NCBIfam" id="TIGR00360">
    <property type="entry name" value="ComEC_N-term"/>
    <property type="match status" value="1"/>
</dbReference>
<evidence type="ECO:0000256" key="4">
    <source>
        <dbReference type="ARBA" id="ARBA00022989"/>
    </source>
</evidence>
<dbReference type="InterPro" id="IPR035681">
    <property type="entry name" value="ComA-like_MBL"/>
</dbReference>
<feature type="domain" description="Metallo-beta-lactamase" evidence="7">
    <location>
        <begin position="510"/>
        <end position="720"/>
    </location>
</feature>
<dbReference type="RefSeq" id="WP_182501607.1">
    <property type="nucleotide sequence ID" value="NZ_JACJHX010000002.1"/>
</dbReference>
<comment type="subcellular location">
    <subcellularLocation>
        <location evidence="1">Cell membrane</location>
        <topology evidence="1">Multi-pass membrane protein</topology>
    </subcellularLocation>
</comment>
<sequence length="768" mass="86109">MTKQLIFACVSATFGVTVFPYFGWEWLICALLYYGFLFFKIPSKILVLHLVVLLLFGFSTTISEKNNRTELSGKETNFTIIFTDSIDIDGDLLKGFVRTDNNEKLQLKYKISSESEKINLQNHLKIAMSCPAMGVLEIPSGKRNFNSFDYRLYLKRQGIHWVLKADSIQFAKCMSNKHSIKQAIQDFRNKGISYVNIHFPESSRGYVNALIFGDQKLIDEEELKDYQRLGIVHLLAISGLHVSFLTGMIFFIGIRAGVTREQMSLVMLLFLPIYIILSGASPSVLRSCFMAMLFFFLAFLKKSISATETISIIYLLLLLFNPNHLYNIGFQLSFSVAFAIIMSLSIMGRFSNQFIALLVTSILCQLAAIPILLFHFFEFSLIGVLLNVIFIPIYSVILLPFAILVLLIHLLTHQIGDLLLFFLNKSFVLCNAVAGFTADLPFAYISIGKPTFPIHLLLVVVIFLLLASWDLGDHRKTKILSLVLILLLVLQYNIQKLSPFGEVTFIDIGQGDSIFIKLPFNKGNFLIDTGGSLSFEQEVWKVRRKTYSTGEDIVIPFLKSKGFHTLDLLILTHPDADHIGSADDIVKHIDVKKIIIGGGSEEIYKDQGFIQTAIKLGIEISSVKRGDHWSVGDARFYVLNPYQYEEDTNESSIVLYAEIGGGSWLFTGDLGEQGEQELIQVYPDLSADILKVGHHGSKTSSSEAFIDSLQPKIAIISAGVNNRYGHPHQQVLEILSKAGVSVYRTDLKGAISYQYDKKGNGTFSTSLP</sequence>
<keyword evidence="9" id="KW-1185">Reference proteome</keyword>
<accession>A0ABR6CKI8</accession>
<dbReference type="InterPro" id="IPR001279">
    <property type="entry name" value="Metallo-B-lactamas"/>
</dbReference>
<evidence type="ECO:0000256" key="5">
    <source>
        <dbReference type="ARBA" id="ARBA00023136"/>
    </source>
</evidence>
<dbReference type="InterPro" id="IPR004797">
    <property type="entry name" value="Competence_ComEC/Rec2"/>
</dbReference>
<feature type="transmembrane region" description="Helical" evidence="6">
    <location>
        <begin position="266"/>
        <end position="297"/>
    </location>
</feature>
<feature type="transmembrane region" description="Helical" evidence="6">
    <location>
        <begin position="231"/>
        <end position="254"/>
    </location>
</feature>
<evidence type="ECO:0000256" key="3">
    <source>
        <dbReference type="ARBA" id="ARBA00022692"/>
    </source>
</evidence>
<keyword evidence="3 6" id="KW-0812">Transmembrane</keyword>
<dbReference type="EMBL" id="JACJHX010000002">
    <property type="protein sequence ID" value="MBA9025502.1"/>
    <property type="molecule type" value="Genomic_DNA"/>
</dbReference>
<feature type="transmembrane region" description="Helical" evidence="6">
    <location>
        <begin position="5"/>
        <end position="24"/>
    </location>
</feature>
<gene>
    <name evidence="8" type="ORF">HNP81_000785</name>
</gene>
<dbReference type="PANTHER" id="PTHR30619">
    <property type="entry name" value="DNA INTERNALIZATION/COMPETENCE PROTEIN COMEC/REC2"/>
    <property type="match status" value="1"/>
</dbReference>
<feature type="transmembrane region" description="Helical" evidence="6">
    <location>
        <begin position="450"/>
        <end position="467"/>
    </location>
</feature>
<evidence type="ECO:0000256" key="2">
    <source>
        <dbReference type="ARBA" id="ARBA00022475"/>
    </source>
</evidence>
<dbReference type="PANTHER" id="PTHR30619:SF1">
    <property type="entry name" value="RECOMBINATION PROTEIN 2"/>
    <property type="match status" value="1"/>
</dbReference>
<feature type="transmembrane region" description="Helical" evidence="6">
    <location>
        <begin position="354"/>
        <end position="377"/>
    </location>
</feature>
<organism evidence="8 9">
    <name type="scientific">Peribacillus huizhouensis</name>
    <dbReference type="NCBI Taxonomy" id="1501239"/>
    <lineage>
        <taxon>Bacteria</taxon>
        <taxon>Bacillati</taxon>
        <taxon>Bacillota</taxon>
        <taxon>Bacilli</taxon>
        <taxon>Bacillales</taxon>
        <taxon>Bacillaceae</taxon>
        <taxon>Peribacillus</taxon>
    </lineage>
</organism>
<feature type="transmembrane region" description="Helical" evidence="6">
    <location>
        <begin position="479"/>
        <end position="494"/>
    </location>
</feature>
<evidence type="ECO:0000256" key="1">
    <source>
        <dbReference type="ARBA" id="ARBA00004651"/>
    </source>
</evidence>
<dbReference type="Pfam" id="PF13567">
    <property type="entry name" value="DUF4131"/>
    <property type="match status" value="1"/>
</dbReference>
<dbReference type="Proteomes" id="UP000626697">
    <property type="component" value="Unassembled WGS sequence"/>
</dbReference>
<keyword evidence="5 6" id="KW-0472">Membrane</keyword>
<dbReference type="SUPFAM" id="SSF56281">
    <property type="entry name" value="Metallo-hydrolase/oxidoreductase"/>
    <property type="match status" value="1"/>
</dbReference>
<evidence type="ECO:0000259" key="7">
    <source>
        <dbReference type="SMART" id="SM00849"/>
    </source>
</evidence>
<dbReference type="NCBIfam" id="TIGR00361">
    <property type="entry name" value="ComEC_Rec2"/>
    <property type="match status" value="1"/>
</dbReference>
<feature type="transmembrane region" description="Helical" evidence="6">
    <location>
        <begin position="304"/>
        <end position="322"/>
    </location>
</feature>
<comment type="caution">
    <text evidence="8">The sequence shown here is derived from an EMBL/GenBank/DDBJ whole genome shotgun (WGS) entry which is preliminary data.</text>
</comment>
<feature type="transmembrane region" description="Helical" evidence="6">
    <location>
        <begin position="418"/>
        <end position="438"/>
    </location>
</feature>
<feature type="transmembrane region" description="Helical" evidence="6">
    <location>
        <begin position="30"/>
        <end position="58"/>
    </location>
</feature>
<dbReference type="CDD" id="cd07731">
    <property type="entry name" value="ComA-like_MBL-fold"/>
    <property type="match status" value="1"/>
</dbReference>
<feature type="transmembrane region" description="Helical" evidence="6">
    <location>
        <begin position="328"/>
        <end position="347"/>
    </location>
</feature>
<dbReference type="InterPro" id="IPR052159">
    <property type="entry name" value="Competence_DNA_uptake"/>
</dbReference>
<reference evidence="8 9" key="1">
    <citation type="submission" date="2020-08" db="EMBL/GenBank/DDBJ databases">
        <title>Genomic Encyclopedia of Type Strains, Phase IV (KMG-IV): sequencing the most valuable type-strain genomes for metagenomic binning, comparative biology and taxonomic classification.</title>
        <authorList>
            <person name="Goeker M."/>
        </authorList>
    </citation>
    <scope>NUCLEOTIDE SEQUENCE [LARGE SCALE GENOMIC DNA]</scope>
    <source>
        <strain evidence="8 9">DSM 105481</strain>
    </source>
</reference>
<dbReference type="SMART" id="SM00849">
    <property type="entry name" value="Lactamase_B"/>
    <property type="match status" value="1"/>
</dbReference>
<dbReference type="Pfam" id="PF03772">
    <property type="entry name" value="Competence"/>
    <property type="match status" value="1"/>
</dbReference>
<feature type="transmembrane region" description="Helical" evidence="6">
    <location>
        <begin position="389"/>
        <end position="411"/>
    </location>
</feature>
<protein>
    <submittedName>
        <fullName evidence="8">Competence protein ComEC</fullName>
    </submittedName>
</protein>
<evidence type="ECO:0000256" key="6">
    <source>
        <dbReference type="SAM" id="Phobius"/>
    </source>
</evidence>
<keyword evidence="2" id="KW-1003">Cell membrane</keyword>
<evidence type="ECO:0000313" key="9">
    <source>
        <dbReference type="Proteomes" id="UP000626697"/>
    </source>
</evidence>
<proteinExistence type="predicted"/>
<name>A0ABR6CKI8_9BACI</name>